<dbReference type="PROSITE" id="PS50181">
    <property type="entry name" value="FBOX"/>
    <property type="match status" value="1"/>
</dbReference>
<dbReference type="Gene3D" id="1.20.1280.50">
    <property type="match status" value="1"/>
</dbReference>
<dbReference type="InterPro" id="IPR036047">
    <property type="entry name" value="F-box-like_dom_sf"/>
</dbReference>
<accession>A0A8H5BI57</accession>
<dbReference type="Proteomes" id="UP000541558">
    <property type="component" value="Unassembled WGS sequence"/>
</dbReference>
<dbReference type="SUPFAM" id="SSF81383">
    <property type="entry name" value="F-box domain"/>
    <property type="match status" value="1"/>
</dbReference>
<dbReference type="OrthoDB" id="3174109at2759"/>
<reference evidence="2 3" key="1">
    <citation type="journal article" date="2020" name="ISME J.">
        <title>Uncovering the hidden diversity of litter-decomposition mechanisms in mushroom-forming fungi.</title>
        <authorList>
            <person name="Floudas D."/>
            <person name="Bentzer J."/>
            <person name="Ahren D."/>
            <person name="Johansson T."/>
            <person name="Persson P."/>
            <person name="Tunlid A."/>
        </authorList>
    </citation>
    <scope>NUCLEOTIDE SEQUENCE [LARGE SCALE GENOMIC DNA]</scope>
    <source>
        <strain evidence="2 3">CBS 175.51</strain>
    </source>
</reference>
<dbReference type="CDD" id="cd09917">
    <property type="entry name" value="F-box_SF"/>
    <property type="match status" value="1"/>
</dbReference>
<dbReference type="EMBL" id="JAACJK010000166">
    <property type="protein sequence ID" value="KAF5323616.1"/>
    <property type="molecule type" value="Genomic_DNA"/>
</dbReference>
<evidence type="ECO:0000259" key="1">
    <source>
        <dbReference type="PROSITE" id="PS50181"/>
    </source>
</evidence>
<name>A0A8H5BI57_9AGAR</name>
<gene>
    <name evidence="2" type="ORF">D9611_005760</name>
</gene>
<evidence type="ECO:0000313" key="2">
    <source>
        <dbReference type="EMBL" id="KAF5323616.1"/>
    </source>
</evidence>
<organism evidence="2 3">
    <name type="scientific">Ephemerocybe angulata</name>
    <dbReference type="NCBI Taxonomy" id="980116"/>
    <lineage>
        <taxon>Eukaryota</taxon>
        <taxon>Fungi</taxon>
        <taxon>Dikarya</taxon>
        <taxon>Basidiomycota</taxon>
        <taxon>Agaricomycotina</taxon>
        <taxon>Agaricomycetes</taxon>
        <taxon>Agaricomycetidae</taxon>
        <taxon>Agaricales</taxon>
        <taxon>Agaricineae</taxon>
        <taxon>Psathyrellaceae</taxon>
        <taxon>Ephemerocybe</taxon>
    </lineage>
</organism>
<evidence type="ECO:0000313" key="3">
    <source>
        <dbReference type="Proteomes" id="UP000541558"/>
    </source>
</evidence>
<feature type="domain" description="F-box" evidence="1">
    <location>
        <begin position="3"/>
        <end position="43"/>
    </location>
</feature>
<dbReference type="Pfam" id="PF00646">
    <property type="entry name" value="F-box"/>
    <property type="match status" value="1"/>
</dbReference>
<sequence length="553" mass="62421">MSLSPLFQIPPEILLDCIELLDYKSLLTCRQVCRQLRNLVDEDAACQYTLDLYTAGLEDGPSFSGTLSDRFAALNQYREGWDQLKWRDAQMDVPMKQGGLWELYGGVLAQQTQTKTFEFTRLPGISRGIASNTWSLEKQRYKVRDFGMDPSQDLLVLLEKPGLDGYSHDWVHRAHFLSLEKNPGAPHPLAKGGPVISHAQNFMDPEMSYTIQVSGNLVGILIHTIQAGENEFLVWDWKSGERKLYLTGDEIRAFTFLSDQHVLLCVLDLFPVEDEDVEPTLVVVDIQRSGAGEPENILRLDECIVLHCPPFQDTVGIASFGIRADPSPTWRPDEKSSIPFHLARDNRLYVVTLWIQVQNNALPLWVNLFIPSSTFMSVVKSTPKDASGPHSVSWEAWGQEGSRLMISDLPQSHTWVCYVYGTRYIALEPHQKGNEKVWCRVYDFNDLPIRRGQLNVKPENVIEKDSEMVSPRVSAEVVYQTGPITLKSGKIFKDDVTSTLPFRWKSVELDILASERKCAIMCSEDNIIIVNSTSSMGVKHVVGSNALLMQSRS</sequence>
<keyword evidence="3" id="KW-1185">Reference proteome</keyword>
<dbReference type="SMART" id="SM00256">
    <property type="entry name" value="FBOX"/>
    <property type="match status" value="1"/>
</dbReference>
<comment type="caution">
    <text evidence="2">The sequence shown here is derived from an EMBL/GenBank/DDBJ whole genome shotgun (WGS) entry which is preliminary data.</text>
</comment>
<proteinExistence type="predicted"/>
<dbReference type="AlphaFoldDB" id="A0A8H5BI57"/>
<dbReference type="InterPro" id="IPR001810">
    <property type="entry name" value="F-box_dom"/>
</dbReference>
<protein>
    <recommendedName>
        <fullName evidence="1">F-box domain-containing protein</fullName>
    </recommendedName>
</protein>